<accession>X8J1Q9</accession>
<organism evidence="1 2">
    <name type="scientific">Rhizoctonia solani AG-3 Rhs1AP</name>
    <dbReference type="NCBI Taxonomy" id="1086054"/>
    <lineage>
        <taxon>Eukaryota</taxon>
        <taxon>Fungi</taxon>
        <taxon>Dikarya</taxon>
        <taxon>Basidiomycota</taxon>
        <taxon>Agaricomycotina</taxon>
        <taxon>Agaricomycetes</taxon>
        <taxon>Cantharellales</taxon>
        <taxon>Ceratobasidiaceae</taxon>
        <taxon>Rhizoctonia</taxon>
    </lineage>
</organism>
<comment type="caution">
    <text evidence="1">The sequence shown here is derived from an EMBL/GenBank/DDBJ whole genome shotgun (WGS) entry which is preliminary data.</text>
</comment>
<gene>
    <name evidence="1" type="ORF">RSOL_142130</name>
</gene>
<dbReference type="EMBL" id="JATN01000322">
    <property type="protein sequence ID" value="EUC55862.1"/>
    <property type="molecule type" value="Genomic_DNA"/>
</dbReference>
<name>X8J1Q9_9AGAM</name>
<evidence type="ECO:0000313" key="2">
    <source>
        <dbReference type="Proteomes" id="UP000030108"/>
    </source>
</evidence>
<protein>
    <submittedName>
        <fullName evidence="1">Uncharacterized protein</fullName>
    </submittedName>
</protein>
<sequence length="40" mass="4241">MSPPYSSTTKSYSSFKIAPNPPFPEFCTSPAPGPNPTTHA</sequence>
<dbReference type="Proteomes" id="UP000030108">
    <property type="component" value="Unassembled WGS sequence"/>
</dbReference>
<proteinExistence type="predicted"/>
<reference evidence="2" key="1">
    <citation type="journal article" date="2014" name="Genome Announc.">
        <title>Draft genome sequence of the plant-pathogenic soil fungus Rhizoctonia solani anastomosis group 3 strain Rhs1AP.</title>
        <authorList>
            <person name="Cubeta M.A."/>
            <person name="Thomas E."/>
            <person name="Dean R.A."/>
            <person name="Jabaji S."/>
            <person name="Neate S.M."/>
            <person name="Tavantzis S."/>
            <person name="Toda T."/>
            <person name="Vilgalys R."/>
            <person name="Bharathan N."/>
            <person name="Fedorova-Abrams N."/>
            <person name="Pakala S.B."/>
            <person name="Pakala S.M."/>
            <person name="Zafar N."/>
            <person name="Joardar V."/>
            <person name="Losada L."/>
            <person name="Nierman W.C."/>
        </authorList>
    </citation>
    <scope>NUCLEOTIDE SEQUENCE [LARGE SCALE GENOMIC DNA]</scope>
    <source>
        <strain evidence="2">AG-3</strain>
    </source>
</reference>
<evidence type="ECO:0000313" key="1">
    <source>
        <dbReference type="EMBL" id="EUC55862.1"/>
    </source>
</evidence>
<dbReference type="AlphaFoldDB" id="X8J1Q9"/>